<dbReference type="InterPro" id="IPR003439">
    <property type="entry name" value="ABC_transporter-like_ATP-bd"/>
</dbReference>
<evidence type="ECO:0000313" key="2">
    <source>
        <dbReference type="EMBL" id="PSN58576.1"/>
    </source>
</evidence>
<proteinExistence type="predicted"/>
<gene>
    <name evidence="2" type="ORF">BS50DRAFT_580638</name>
</gene>
<dbReference type="InterPro" id="IPR027417">
    <property type="entry name" value="P-loop_NTPase"/>
</dbReference>
<dbReference type="GO" id="GO:0005524">
    <property type="term" value="F:ATP binding"/>
    <property type="evidence" value="ECO:0007669"/>
    <property type="project" value="InterPro"/>
</dbReference>
<dbReference type="GO" id="GO:0016887">
    <property type="term" value="F:ATP hydrolysis activity"/>
    <property type="evidence" value="ECO:0007669"/>
    <property type="project" value="InterPro"/>
</dbReference>
<dbReference type="PANTHER" id="PTHR43394">
    <property type="entry name" value="ATP-DEPENDENT PERMEASE MDL1, MITOCHONDRIAL"/>
    <property type="match status" value="1"/>
</dbReference>
<sequence length="114" mass="12459">LEDGYQSIVGERGVLLSGGECQRIGVARALVKKPRILILDEATSAVDTGTEKKMKEALQAGSSGRTTIVVAHRLSTVVNADKIFVLQNGRIIENGTHEKLLEKQGRYARLWDQS</sequence>
<keyword evidence="2" id="KW-0378">Hydrolase</keyword>
<evidence type="ECO:0000313" key="3">
    <source>
        <dbReference type="Proteomes" id="UP000240883"/>
    </source>
</evidence>
<dbReference type="OrthoDB" id="6500128at2759"/>
<feature type="non-terminal residue" evidence="2">
    <location>
        <position position="1"/>
    </location>
</feature>
<dbReference type="EMBL" id="KZ678279">
    <property type="protein sequence ID" value="PSN58576.1"/>
    <property type="molecule type" value="Genomic_DNA"/>
</dbReference>
<dbReference type="PANTHER" id="PTHR43394:SF1">
    <property type="entry name" value="ATP-BINDING CASSETTE SUB-FAMILY B MEMBER 10, MITOCHONDRIAL"/>
    <property type="match status" value="1"/>
</dbReference>
<reference evidence="2 3" key="1">
    <citation type="journal article" date="2018" name="Front. Microbiol.">
        <title>Genome-Wide Analysis of Corynespora cassiicola Leaf Fall Disease Putative Effectors.</title>
        <authorList>
            <person name="Lopez D."/>
            <person name="Ribeiro S."/>
            <person name="Label P."/>
            <person name="Fumanal B."/>
            <person name="Venisse J.S."/>
            <person name="Kohler A."/>
            <person name="de Oliveira R.R."/>
            <person name="Labutti K."/>
            <person name="Lipzen A."/>
            <person name="Lail K."/>
            <person name="Bauer D."/>
            <person name="Ohm R.A."/>
            <person name="Barry K.W."/>
            <person name="Spatafora J."/>
            <person name="Grigoriev I.V."/>
            <person name="Martin F.M."/>
            <person name="Pujade-Renaud V."/>
        </authorList>
    </citation>
    <scope>NUCLEOTIDE SEQUENCE [LARGE SCALE GENOMIC DNA]</scope>
    <source>
        <strain evidence="2 3">Philippines</strain>
    </source>
</reference>
<dbReference type="STRING" id="1448308.A0A2T2MZX6"/>
<protein>
    <submittedName>
        <fullName evidence="2">P-loop containing nucleoside triphosphate hydrolase protein</fullName>
    </submittedName>
</protein>
<organism evidence="2 3">
    <name type="scientific">Corynespora cassiicola Philippines</name>
    <dbReference type="NCBI Taxonomy" id="1448308"/>
    <lineage>
        <taxon>Eukaryota</taxon>
        <taxon>Fungi</taxon>
        <taxon>Dikarya</taxon>
        <taxon>Ascomycota</taxon>
        <taxon>Pezizomycotina</taxon>
        <taxon>Dothideomycetes</taxon>
        <taxon>Pleosporomycetidae</taxon>
        <taxon>Pleosporales</taxon>
        <taxon>Corynesporascaceae</taxon>
        <taxon>Corynespora</taxon>
    </lineage>
</organism>
<keyword evidence="3" id="KW-1185">Reference proteome</keyword>
<dbReference type="GO" id="GO:0015421">
    <property type="term" value="F:ABC-type oligopeptide transporter activity"/>
    <property type="evidence" value="ECO:0007669"/>
    <property type="project" value="TreeGrafter"/>
</dbReference>
<accession>A0A2T2MZX6</accession>
<dbReference type="InterPro" id="IPR039421">
    <property type="entry name" value="Type_1_exporter"/>
</dbReference>
<feature type="domain" description="ABC transporter" evidence="1">
    <location>
        <begin position="7"/>
        <end position="44"/>
    </location>
</feature>
<dbReference type="Proteomes" id="UP000240883">
    <property type="component" value="Unassembled WGS sequence"/>
</dbReference>
<dbReference type="SUPFAM" id="SSF52540">
    <property type="entry name" value="P-loop containing nucleoside triphosphate hydrolases"/>
    <property type="match status" value="1"/>
</dbReference>
<dbReference type="Pfam" id="PF00005">
    <property type="entry name" value="ABC_tran"/>
    <property type="match status" value="1"/>
</dbReference>
<dbReference type="AlphaFoldDB" id="A0A2T2MZX6"/>
<name>A0A2T2MZX6_CORCC</name>
<evidence type="ECO:0000259" key="1">
    <source>
        <dbReference type="Pfam" id="PF00005"/>
    </source>
</evidence>
<dbReference type="Gene3D" id="3.40.50.300">
    <property type="entry name" value="P-loop containing nucleotide triphosphate hydrolases"/>
    <property type="match status" value="1"/>
</dbReference>